<feature type="transmembrane region" description="Helical" evidence="6">
    <location>
        <begin position="307"/>
        <end position="329"/>
    </location>
</feature>
<dbReference type="AlphaFoldDB" id="A0A2P7R0H1"/>
<dbReference type="PANTHER" id="PTHR23537">
    <property type="match status" value="1"/>
</dbReference>
<keyword evidence="3 6" id="KW-1133">Transmembrane helix</keyword>
<dbReference type="InterPro" id="IPR036259">
    <property type="entry name" value="MFS_trans_sf"/>
</dbReference>
<feature type="transmembrane region" description="Helical" evidence="6">
    <location>
        <begin position="173"/>
        <end position="195"/>
    </location>
</feature>
<sequence length="426" mass="44429">MGQERERGSPVTSHASWRLSLAAGITLLAIVMGIGRFAYTPLLPLMQADQPLSDLLAGWLASANYLGYLLGALWLACTRPGNNPLPRLRRQLLLNLACVAAMGLTSAPWLWLLWRLLAGWSSAAAFVLASGLVLEELGRRGQAAGSGWLYSGVGLGIALSALAVPWLDGLAGWRGGWLGLAALGGLLALLPWFGLPGTSAPVPAASMAGQPPVRRGLLRWLLLAYFCEGLGYIITGTFMVAMLHQQPALAGLGHLSWLLVGLAAIPSCGLWLWLGNRLGLLGTLIAAHLTQALGIVLPLLWPGPAGALLGALLFGGTFMGITALALSLGRRLAPSRVQATLAGLTAAFGLGQIIGPVLAGLSLSRQYNYDQALLGGGLVVLLGALALLWGRYRHPLSTTQGEPSCPTSISSSPGNRTPSPGSRRPN</sequence>
<protein>
    <submittedName>
        <fullName evidence="7">MFS transporter</fullName>
    </submittedName>
</protein>
<feature type="transmembrane region" description="Helical" evidence="6">
    <location>
        <begin position="92"/>
        <end position="111"/>
    </location>
</feature>
<dbReference type="GO" id="GO:0005886">
    <property type="term" value="C:plasma membrane"/>
    <property type="evidence" value="ECO:0007669"/>
    <property type="project" value="TreeGrafter"/>
</dbReference>
<keyword evidence="2 6" id="KW-0812">Transmembrane</keyword>
<dbReference type="PANTHER" id="PTHR23537:SF1">
    <property type="entry name" value="SUGAR TRANSPORTER"/>
    <property type="match status" value="1"/>
</dbReference>
<dbReference type="Proteomes" id="UP000240243">
    <property type="component" value="Unassembled WGS sequence"/>
</dbReference>
<feature type="region of interest" description="Disordered" evidence="5">
    <location>
        <begin position="397"/>
        <end position="426"/>
    </location>
</feature>
<feature type="transmembrane region" description="Helical" evidence="6">
    <location>
        <begin position="21"/>
        <end position="39"/>
    </location>
</feature>
<organism evidence="7 8">
    <name type="scientific">Zobellella endophytica</name>
    <dbReference type="NCBI Taxonomy" id="2116700"/>
    <lineage>
        <taxon>Bacteria</taxon>
        <taxon>Pseudomonadati</taxon>
        <taxon>Pseudomonadota</taxon>
        <taxon>Gammaproteobacteria</taxon>
        <taxon>Aeromonadales</taxon>
        <taxon>Aeromonadaceae</taxon>
        <taxon>Zobellella</taxon>
    </lineage>
</organism>
<dbReference type="GO" id="GO:0022857">
    <property type="term" value="F:transmembrane transporter activity"/>
    <property type="evidence" value="ECO:0007669"/>
    <property type="project" value="InterPro"/>
</dbReference>
<dbReference type="InterPro" id="IPR010645">
    <property type="entry name" value="MFS_4"/>
</dbReference>
<keyword evidence="4 6" id="KW-0472">Membrane</keyword>
<dbReference type="EMBL" id="PXYG01000008">
    <property type="protein sequence ID" value="PSJ43709.1"/>
    <property type="molecule type" value="Genomic_DNA"/>
</dbReference>
<feature type="compositionally biased region" description="Polar residues" evidence="5">
    <location>
        <begin position="397"/>
        <end position="420"/>
    </location>
</feature>
<feature type="transmembrane region" description="Helical" evidence="6">
    <location>
        <begin position="341"/>
        <end position="359"/>
    </location>
</feature>
<dbReference type="InterPro" id="IPR005829">
    <property type="entry name" value="Sugar_transporter_CS"/>
</dbReference>
<dbReference type="Pfam" id="PF06779">
    <property type="entry name" value="MFS_4"/>
    <property type="match status" value="1"/>
</dbReference>
<dbReference type="Gene3D" id="1.20.1250.20">
    <property type="entry name" value="MFS general substrate transporter like domains"/>
    <property type="match status" value="1"/>
</dbReference>
<feature type="transmembrane region" description="Helical" evidence="6">
    <location>
        <begin position="147"/>
        <end position="167"/>
    </location>
</feature>
<comment type="subcellular location">
    <subcellularLocation>
        <location evidence="1">Membrane</location>
        <topology evidence="1">Multi-pass membrane protein</topology>
    </subcellularLocation>
</comment>
<feature type="transmembrane region" description="Helical" evidence="6">
    <location>
        <begin position="255"/>
        <end position="274"/>
    </location>
</feature>
<evidence type="ECO:0000256" key="4">
    <source>
        <dbReference type="ARBA" id="ARBA00023136"/>
    </source>
</evidence>
<feature type="transmembrane region" description="Helical" evidence="6">
    <location>
        <begin position="281"/>
        <end position="301"/>
    </location>
</feature>
<evidence type="ECO:0000256" key="5">
    <source>
        <dbReference type="SAM" id="MobiDB-lite"/>
    </source>
</evidence>
<evidence type="ECO:0000256" key="3">
    <source>
        <dbReference type="ARBA" id="ARBA00022989"/>
    </source>
</evidence>
<feature type="transmembrane region" description="Helical" evidence="6">
    <location>
        <begin position="59"/>
        <end position="80"/>
    </location>
</feature>
<evidence type="ECO:0000256" key="6">
    <source>
        <dbReference type="SAM" id="Phobius"/>
    </source>
</evidence>
<proteinExistence type="predicted"/>
<feature type="transmembrane region" description="Helical" evidence="6">
    <location>
        <begin position="117"/>
        <end position="135"/>
    </location>
</feature>
<dbReference type="PROSITE" id="PS00216">
    <property type="entry name" value="SUGAR_TRANSPORT_1"/>
    <property type="match status" value="1"/>
</dbReference>
<feature type="transmembrane region" description="Helical" evidence="6">
    <location>
        <begin position="216"/>
        <end position="243"/>
    </location>
</feature>
<evidence type="ECO:0000313" key="7">
    <source>
        <dbReference type="EMBL" id="PSJ43709.1"/>
    </source>
</evidence>
<dbReference type="SUPFAM" id="SSF103473">
    <property type="entry name" value="MFS general substrate transporter"/>
    <property type="match status" value="1"/>
</dbReference>
<accession>A0A2P7R0H1</accession>
<feature type="transmembrane region" description="Helical" evidence="6">
    <location>
        <begin position="371"/>
        <end position="390"/>
    </location>
</feature>
<evidence type="ECO:0000313" key="8">
    <source>
        <dbReference type="Proteomes" id="UP000240243"/>
    </source>
</evidence>
<gene>
    <name evidence="7" type="ORF">C7H85_15795</name>
</gene>
<evidence type="ECO:0000256" key="2">
    <source>
        <dbReference type="ARBA" id="ARBA00022692"/>
    </source>
</evidence>
<name>A0A2P7R0H1_9GAMM</name>
<comment type="caution">
    <text evidence="7">The sequence shown here is derived from an EMBL/GenBank/DDBJ whole genome shotgun (WGS) entry which is preliminary data.</text>
</comment>
<evidence type="ECO:0000256" key="1">
    <source>
        <dbReference type="ARBA" id="ARBA00004141"/>
    </source>
</evidence>
<keyword evidence="8" id="KW-1185">Reference proteome</keyword>
<reference evidence="7 8" key="1">
    <citation type="submission" date="2018-03" db="EMBL/GenBank/DDBJ databases">
        <title>The draft genome of Zobellella sp. 59N8.</title>
        <authorList>
            <person name="Liu L."/>
            <person name="Li L."/>
            <person name="Zhang X."/>
            <person name="Liang L."/>
            <person name="Wang T."/>
        </authorList>
    </citation>
    <scope>NUCLEOTIDE SEQUENCE [LARGE SCALE GENOMIC DNA]</scope>
    <source>
        <strain evidence="7 8">59N8</strain>
    </source>
</reference>